<dbReference type="EMBL" id="KB292906">
    <property type="protein sequence ID" value="ELU16827.1"/>
    <property type="molecule type" value="Genomic_DNA"/>
</dbReference>
<evidence type="ECO:0000256" key="1">
    <source>
        <dbReference type="SAM" id="Phobius"/>
    </source>
</evidence>
<protein>
    <submittedName>
        <fullName evidence="2 3">Uncharacterized protein</fullName>
    </submittedName>
</protein>
<dbReference type="Proteomes" id="UP000014760">
    <property type="component" value="Unassembled WGS sequence"/>
</dbReference>
<keyword evidence="1" id="KW-0472">Membrane</keyword>
<keyword evidence="4" id="KW-1185">Reference proteome</keyword>
<organism evidence="2">
    <name type="scientific">Capitella teleta</name>
    <name type="common">Polychaete worm</name>
    <dbReference type="NCBI Taxonomy" id="283909"/>
    <lineage>
        <taxon>Eukaryota</taxon>
        <taxon>Metazoa</taxon>
        <taxon>Spiralia</taxon>
        <taxon>Lophotrochozoa</taxon>
        <taxon>Annelida</taxon>
        <taxon>Polychaeta</taxon>
        <taxon>Sedentaria</taxon>
        <taxon>Scolecida</taxon>
        <taxon>Capitellidae</taxon>
        <taxon>Capitella</taxon>
    </lineage>
</organism>
<keyword evidence="1" id="KW-1133">Transmembrane helix</keyword>
<accession>R7VE37</accession>
<dbReference type="AlphaFoldDB" id="R7VE37"/>
<sequence>MFKKQAQIILVVGISPILTICFALWMMHTAHCDNPLKITVQLVTDSDKESSLSVEERITALTSMMTSYQKKIGSIGRNMLEVRNGSQAARVKIHSKDRKRLFARSENFFDELEAFPFVHTVFFKWNTTEMHKYLFSTQYPFTSTDCKLIDKFTNITKCSTDISGLLRGHKLNDSY</sequence>
<name>R7VE37_CAPTE</name>
<dbReference type="EMBL" id="AMQN01036420">
    <property type="status" value="NOT_ANNOTATED_CDS"/>
    <property type="molecule type" value="Genomic_DNA"/>
</dbReference>
<reference evidence="4" key="1">
    <citation type="submission" date="2012-12" db="EMBL/GenBank/DDBJ databases">
        <authorList>
            <person name="Hellsten U."/>
            <person name="Grimwood J."/>
            <person name="Chapman J.A."/>
            <person name="Shapiro H."/>
            <person name="Aerts A."/>
            <person name="Otillar R.P."/>
            <person name="Terry A.Y."/>
            <person name="Boore J.L."/>
            <person name="Simakov O."/>
            <person name="Marletaz F."/>
            <person name="Cho S.-J."/>
            <person name="Edsinger-Gonzales E."/>
            <person name="Havlak P."/>
            <person name="Kuo D.-H."/>
            <person name="Larsson T."/>
            <person name="Lv J."/>
            <person name="Arendt D."/>
            <person name="Savage R."/>
            <person name="Osoegawa K."/>
            <person name="de Jong P."/>
            <person name="Lindberg D.R."/>
            <person name="Seaver E.C."/>
            <person name="Weisblat D.A."/>
            <person name="Putnam N.H."/>
            <person name="Grigoriev I.V."/>
            <person name="Rokhsar D.S."/>
        </authorList>
    </citation>
    <scope>NUCLEOTIDE SEQUENCE</scope>
    <source>
        <strain evidence="4">I ESC-2004</strain>
    </source>
</reference>
<feature type="non-terminal residue" evidence="2">
    <location>
        <position position="175"/>
    </location>
</feature>
<feature type="transmembrane region" description="Helical" evidence="1">
    <location>
        <begin position="7"/>
        <end position="27"/>
    </location>
</feature>
<proteinExistence type="predicted"/>
<reference evidence="2 4" key="2">
    <citation type="journal article" date="2013" name="Nature">
        <title>Insights into bilaterian evolution from three spiralian genomes.</title>
        <authorList>
            <person name="Simakov O."/>
            <person name="Marletaz F."/>
            <person name="Cho S.J."/>
            <person name="Edsinger-Gonzales E."/>
            <person name="Havlak P."/>
            <person name="Hellsten U."/>
            <person name="Kuo D.H."/>
            <person name="Larsson T."/>
            <person name="Lv J."/>
            <person name="Arendt D."/>
            <person name="Savage R."/>
            <person name="Osoegawa K."/>
            <person name="de Jong P."/>
            <person name="Grimwood J."/>
            <person name="Chapman J.A."/>
            <person name="Shapiro H."/>
            <person name="Aerts A."/>
            <person name="Otillar R.P."/>
            <person name="Terry A.Y."/>
            <person name="Boore J.L."/>
            <person name="Grigoriev I.V."/>
            <person name="Lindberg D.R."/>
            <person name="Seaver E.C."/>
            <person name="Weisblat D.A."/>
            <person name="Putnam N.H."/>
            <person name="Rokhsar D.S."/>
        </authorList>
    </citation>
    <scope>NUCLEOTIDE SEQUENCE</scope>
    <source>
        <strain evidence="2 4">I ESC-2004</strain>
    </source>
</reference>
<keyword evidence="1" id="KW-0812">Transmembrane</keyword>
<evidence type="ECO:0000313" key="3">
    <source>
        <dbReference type="EnsemblMetazoa" id="CapteP202748"/>
    </source>
</evidence>
<evidence type="ECO:0000313" key="4">
    <source>
        <dbReference type="Proteomes" id="UP000014760"/>
    </source>
</evidence>
<dbReference type="EnsemblMetazoa" id="CapteT202748">
    <property type="protein sequence ID" value="CapteP202748"/>
    <property type="gene ID" value="CapteG202748"/>
</dbReference>
<gene>
    <name evidence="2" type="ORF">CAPTEDRAFT_202748</name>
</gene>
<dbReference type="HOGENOM" id="CLU_1536262_0_0_1"/>
<reference evidence="3" key="3">
    <citation type="submission" date="2015-06" db="UniProtKB">
        <authorList>
            <consortium name="EnsemblMetazoa"/>
        </authorList>
    </citation>
    <scope>IDENTIFICATION</scope>
</reference>
<evidence type="ECO:0000313" key="2">
    <source>
        <dbReference type="EMBL" id="ELU16827.1"/>
    </source>
</evidence>